<gene>
    <name evidence="2" type="ordered locus">KSE_21510</name>
</gene>
<evidence type="ECO:0000256" key="1">
    <source>
        <dbReference type="SAM" id="Phobius"/>
    </source>
</evidence>
<dbReference type="AlphaFoldDB" id="E4N9U3"/>
<accession>E4N9U3</accession>
<keyword evidence="1" id="KW-0472">Membrane</keyword>
<evidence type="ECO:0000313" key="3">
    <source>
        <dbReference type="Proteomes" id="UP000007076"/>
    </source>
</evidence>
<name>E4N9U3_KITSK</name>
<dbReference type="EMBL" id="AP010968">
    <property type="protein sequence ID" value="BAJ27974.1"/>
    <property type="molecule type" value="Genomic_DNA"/>
</dbReference>
<proteinExistence type="predicted"/>
<evidence type="ECO:0000313" key="2">
    <source>
        <dbReference type="EMBL" id="BAJ27974.1"/>
    </source>
</evidence>
<keyword evidence="1" id="KW-1133">Transmembrane helix</keyword>
<dbReference type="HOGENOM" id="CLU_2246367_0_0_11"/>
<feature type="transmembrane region" description="Helical" evidence="1">
    <location>
        <begin position="40"/>
        <end position="65"/>
    </location>
</feature>
<dbReference type="PATRIC" id="fig|452652.3.peg.2166"/>
<keyword evidence="3" id="KW-1185">Reference proteome</keyword>
<dbReference type="RefSeq" id="WP_014135292.1">
    <property type="nucleotide sequence ID" value="NC_016109.1"/>
</dbReference>
<sequence length="104" mass="10573">MTGADGHDGHGADGPGAGARRTNVPGAVLTCGPVVLFDGWLLTVGVPLVAVPMFLVLLGALFGAATGRPNASASVRLYRAGVGALVTNLLLVLVLLFLLWRSEP</sequence>
<dbReference type="KEGG" id="ksk:KSE_21510"/>
<organism evidence="2 3">
    <name type="scientific">Kitasatospora setae (strain ATCC 33774 / DSM 43861 / JCM 3304 / KCC A-0304 / NBRC 14216 / KM-6054)</name>
    <name type="common">Streptomyces setae</name>
    <dbReference type="NCBI Taxonomy" id="452652"/>
    <lineage>
        <taxon>Bacteria</taxon>
        <taxon>Bacillati</taxon>
        <taxon>Actinomycetota</taxon>
        <taxon>Actinomycetes</taxon>
        <taxon>Kitasatosporales</taxon>
        <taxon>Streptomycetaceae</taxon>
        <taxon>Kitasatospora</taxon>
    </lineage>
</organism>
<feature type="transmembrane region" description="Helical" evidence="1">
    <location>
        <begin position="77"/>
        <end position="100"/>
    </location>
</feature>
<keyword evidence="1" id="KW-0812">Transmembrane</keyword>
<reference evidence="2 3" key="1">
    <citation type="journal article" date="2010" name="DNA Res.">
        <title>Genome sequence of Kitasatospora setae NBRC 14216T: an evolutionary snapshot of the family Streptomycetaceae.</title>
        <authorList>
            <person name="Ichikawa N."/>
            <person name="Oguchi A."/>
            <person name="Ikeda H."/>
            <person name="Ishikawa J."/>
            <person name="Kitani S."/>
            <person name="Watanabe Y."/>
            <person name="Nakamura S."/>
            <person name="Katano Y."/>
            <person name="Kishi E."/>
            <person name="Sasagawa M."/>
            <person name="Ankai A."/>
            <person name="Fukui S."/>
            <person name="Hashimoto Y."/>
            <person name="Kamata S."/>
            <person name="Otoguro M."/>
            <person name="Tanikawa S."/>
            <person name="Nihira T."/>
            <person name="Horinouchi S."/>
            <person name="Ohnishi Y."/>
            <person name="Hayakawa M."/>
            <person name="Kuzuyama T."/>
            <person name="Arisawa A."/>
            <person name="Nomoto F."/>
            <person name="Miura H."/>
            <person name="Takahashi Y."/>
            <person name="Fujita N."/>
        </authorList>
    </citation>
    <scope>NUCLEOTIDE SEQUENCE [LARGE SCALE GENOMIC DNA]</scope>
    <source>
        <strain evidence="3">ATCC 33774 / DSM 43861 / JCM 3304 / KCC A-0304 / NBRC 14216 / KM-6054</strain>
    </source>
</reference>
<protein>
    <submittedName>
        <fullName evidence="2">Uncharacterized protein</fullName>
    </submittedName>
</protein>
<dbReference type="STRING" id="452652.KSE_21510"/>
<dbReference type="Proteomes" id="UP000007076">
    <property type="component" value="Chromosome"/>
</dbReference>